<evidence type="ECO:0000256" key="1">
    <source>
        <dbReference type="SAM" id="Coils"/>
    </source>
</evidence>
<evidence type="ECO:0000313" key="3">
    <source>
        <dbReference type="EMBL" id="KAL3348498.1"/>
    </source>
</evidence>
<evidence type="ECO:0000256" key="2">
    <source>
        <dbReference type="SAM" id="MobiDB-lite"/>
    </source>
</evidence>
<proteinExistence type="predicted"/>
<sequence length="177" mass="20232">TQHTEKRKKKKKMEAVEEPILSRLDRLDNIIKKLEEVRGGDHSPKTSTASSETLTSDGQVSSLDFSPRSMEKHCRPIDDVISETEHKGTLIERLLNVENRVLNVCLQLEAELEMMKKKKEEENNNVVVEENLKKKREENNVVIIEEKNKASHKKGGFKSFVKSCVKGTGIGKHKQRD</sequence>
<feature type="compositionally biased region" description="Basic and acidic residues" evidence="2">
    <location>
        <begin position="34"/>
        <end position="44"/>
    </location>
</feature>
<dbReference type="PANTHER" id="PTHR34190">
    <property type="entry name" value="EXPRESSED PROTEIN"/>
    <property type="match status" value="1"/>
</dbReference>
<reference evidence="3 4" key="1">
    <citation type="submission" date="2024-05" db="EMBL/GenBank/DDBJ databases">
        <title>De novo assembly of an allotetraploid wild potato.</title>
        <authorList>
            <person name="Hosaka A.J."/>
        </authorList>
    </citation>
    <scope>NUCLEOTIDE SEQUENCE [LARGE SCALE GENOMIC DNA]</scope>
    <source>
        <tissue evidence="3">Young leaves</tissue>
    </source>
</reference>
<comment type="caution">
    <text evidence="3">The sequence shown here is derived from an EMBL/GenBank/DDBJ whole genome shotgun (WGS) entry which is preliminary data.</text>
</comment>
<feature type="compositionally biased region" description="Polar residues" evidence="2">
    <location>
        <begin position="45"/>
        <end position="64"/>
    </location>
</feature>
<feature type="region of interest" description="Disordered" evidence="2">
    <location>
        <begin position="34"/>
        <end position="70"/>
    </location>
</feature>
<name>A0ABD2SXG2_9SOLN</name>
<organism evidence="3 4">
    <name type="scientific">Solanum stoloniferum</name>
    <dbReference type="NCBI Taxonomy" id="62892"/>
    <lineage>
        <taxon>Eukaryota</taxon>
        <taxon>Viridiplantae</taxon>
        <taxon>Streptophyta</taxon>
        <taxon>Embryophyta</taxon>
        <taxon>Tracheophyta</taxon>
        <taxon>Spermatophyta</taxon>
        <taxon>Magnoliopsida</taxon>
        <taxon>eudicotyledons</taxon>
        <taxon>Gunneridae</taxon>
        <taxon>Pentapetalae</taxon>
        <taxon>asterids</taxon>
        <taxon>lamiids</taxon>
        <taxon>Solanales</taxon>
        <taxon>Solanaceae</taxon>
        <taxon>Solanoideae</taxon>
        <taxon>Solaneae</taxon>
        <taxon>Solanum</taxon>
    </lineage>
</organism>
<feature type="non-terminal residue" evidence="3">
    <location>
        <position position="1"/>
    </location>
</feature>
<protein>
    <submittedName>
        <fullName evidence="3">Uncharacterized protein</fullName>
    </submittedName>
</protein>
<feature type="coiled-coil region" evidence="1">
    <location>
        <begin position="105"/>
        <end position="138"/>
    </location>
</feature>
<dbReference type="Proteomes" id="UP001627284">
    <property type="component" value="Unassembled WGS sequence"/>
</dbReference>
<evidence type="ECO:0000313" key="4">
    <source>
        <dbReference type="Proteomes" id="UP001627284"/>
    </source>
</evidence>
<dbReference type="AlphaFoldDB" id="A0ABD2SXG2"/>
<dbReference type="PANTHER" id="PTHR34190:SF4">
    <property type="entry name" value="EXPRESSED PROTEIN"/>
    <property type="match status" value="1"/>
</dbReference>
<dbReference type="EMBL" id="JBJKTR010000013">
    <property type="protein sequence ID" value="KAL3348498.1"/>
    <property type="molecule type" value="Genomic_DNA"/>
</dbReference>
<keyword evidence="1" id="KW-0175">Coiled coil</keyword>
<accession>A0ABD2SXG2</accession>
<gene>
    <name evidence="3" type="ORF">AABB24_021921</name>
</gene>
<keyword evidence="4" id="KW-1185">Reference proteome</keyword>